<dbReference type="InterPro" id="IPR013830">
    <property type="entry name" value="SGNH_hydro"/>
</dbReference>
<name>A0A3A5H764_9ACTN</name>
<keyword evidence="3" id="KW-1185">Reference proteome</keyword>
<dbReference type="PANTHER" id="PTHR30383">
    <property type="entry name" value="THIOESTERASE 1/PROTEASE 1/LYSOPHOSPHOLIPASE L1"/>
    <property type="match status" value="1"/>
</dbReference>
<sequence>MRHSRMWMGAAIVSGAVAAAVGGATYGGRELLHRQADAARAVMGKPHGEKAPKADKVYRKRFGDPLDLVMLGDSLAAGLGADLPGETLGARLAKGLAKKVKRSVRLRTVAKVGNHSEELGRQIARLPEDYRPDVAVIVVGGNDITHRKPLAESIAHLEDAIRQLQDRGAAVVVGTCPDLDMLRAVRQPLRTLGSMASKQLATAQRDAALQLGAHVVVLAQVAGPFFISHPEEMFSIDQFHPSSLGYRRTAKAMLPSLLAALGASEAVPDGHHTPGFHLPRLASGEPPSA</sequence>
<reference evidence="3" key="1">
    <citation type="submission" date="2018-09" db="EMBL/GenBank/DDBJ databases">
        <authorList>
            <person name="Zhu H."/>
        </authorList>
    </citation>
    <scope>NUCLEOTIDE SEQUENCE [LARGE SCALE GENOMIC DNA]</scope>
    <source>
        <strain evidence="3">K1W22B-1</strain>
    </source>
</reference>
<comment type="caution">
    <text evidence="2">The sequence shown here is derived from an EMBL/GenBank/DDBJ whole genome shotgun (WGS) entry which is preliminary data.</text>
</comment>
<feature type="domain" description="SGNH hydrolase-type esterase" evidence="1">
    <location>
        <begin position="71"/>
        <end position="248"/>
    </location>
</feature>
<dbReference type="SUPFAM" id="SSF52266">
    <property type="entry name" value="SGNH hydrolase"/>
    <property type="match status" value="1"/>
</dbReference>
<dbReference type="AlphaFoldDB" id="A0A3A5H764"/>
<dbReference type="CDD" id="cd01836">
    <property type="entry name" value="FeeA_FeeB_like"/>
    <property type="match status" value="1"/>
</dbReference>
<dbReference type="PANTHER" id="PTHR30383:SF5">
    <property type="entry name" value="SGNH HYDROLASE-TYPE ESTERASE DOMAIN-CONTAINING PROTEIN"/>
    <property type="match status" value="1"/>
</dbReference>
<organism evidence="2 3">
    <name type="scientific">Nocardioides cavernaquae</name>
    <dbReference type="NCBI Taxonomy" id="2321396"/>
    <lineage>
        <taxon>Bacteria</taxon>
        <taxon>Bacillati</taxon>
        <taxon>Actinomycetota</taxon>
        <taxon>Actinomycetes</taxon>
        <taxon>Propionibacteriales</taxon>
        <taxon>Nocardioidaceae</taxon>
        <taxon>Nocardioides</taxon>
    </lineage>
</organism>
<dbReference type="InterPro" id="IPR036514">
    <property type="entry name" value="SGNH_hydro_sf"/>
</dbReference>
<dbReference type="Proteomes" id="UP000276542">
    <property type="component" value="Unassembled WGS sequence"/>
</dbReference>
<gene>
    <name evidence="2" type="ORF">D4739_08920</name>
</gene>
<evidence type="ECO:0000313" key="3">
    <source>
        <dbReference type="Proteomes" id="UP000276542"/>
    </source>
</evidence>
<dbReference type="Pfam" id="PF13472">
    <property type="entry name" value="Lipase_GDSL_2"/>
    <property type="match status" value="1"/>
</dbReference>
<accession>A0A3A5H764</accession>
<evidence type="ECO:0000259" key="1">
    <source>
        <dbReference type="Pfam" id="PF13472"/>
    </source>
</evidence>
<dbReference type="Gene3D" id="3.40.50.1110">
    <property type="entry name" value="SGNH hydrolase"/>
    <property type="match status" value="1"/>
</dbReference>
<dbReference type="InterPro" id="IPR051532">
    <property type="entry name" value="Ester_Hydrolysis_Enzymes"/>
</dbReference>
<evidence type="ECO:0000313" key="2">
    <source>
        <dbReference type="EMBL" id="RJS46322.1"/>
    </source>
</evidence>
<proteinExistence type="predicted"/>
<dbReference type="OrthoDB" id="9804395at2"/>
<protein>
    <submittedName>
        <fullName evidence="2">SGNH/GDSL hydrolase family protein</fullName>
    </submittedName>
</protein>
<keyword evidence="2" id="KW-0378">Hydrolase</keyword>
<dbReference type="EMBL" id="QYRP01000002">
    <property type="protein sequence ID" value="RJS46322.1"/>
    <property type="molecule type" value="Genomic_DNA"/>
</dbReference>
<dbReference type="GO" id="GO:0004622">
    <property type="term" value="F:phosphatidylcholine lysophospholipase activity"/>
    <property type="evidence" value="ECO:0007669"/>
    <property type="project" value="TreeGrafter"/>
</dbReference>